<gene>
    <name evidence="1" type="ORF">SM0020_33923</name>
</gene>
<sequence>MLQEFSNRFCASARFIPKRFVDLVRKWSLNAEAPPITSTA</sequence>
<name>H0GB72_RHIML</name>
<accession>H0GB72</accession>
<evidence type="ECO:0000313" key="1">
    <source>
        <dbReference type="EMBL" id="EHK73442.1"/>
    </source>
</evidence>
<dbReference type="Proteomes" id="UP000004038">
    <property type="component" value="Unassembled WGS sequence"/>
</dbReference>
<protein>
    <submittedName>
        <fullName evidence="1">Uncharacterized protein</fullName>
    </submittedName>
</protein>
<dbReference type="AlphaFoldDB" id="H0GB72"/>
<dbReference type="EMBL" id="AGVV01000144">
    <property type="protein sequence ID" value="EHK73442.1"/>
    <property type="molecule type" value="Genomic_DNA"/>
</dbReference>
<organism evidence="1 2">
    <name type="scientific">Sinorhizobium meliloti CCNWSX0020</name>
    <dbReference type="NCBI Taxonomy" id="1107881"/>
    <lineage>
        <taxon>Bacteria</taxon>
        <taxon>Pseudomonadati</taxon>
        <taxon>Pseudomonadota</taxon>
        <taxon>Alphaproteobacteria</taxon>
        <taxon>Hyphomicrobiales</taxon>
        <taxon>Rhizobiaceae</taxon>
        <taxon>Sinorhizobium/Ensifer group</taxon>
        <taxon>Sinorhizobium</taxon>
    </lineage>
</organism>
<reference evidence="1 2" key="1">
    <citation type="journal article" date="2012" name="J. Bacteriol.">
        <title>Draft Genome Sequence of Sinorhizobium meliloti CCNWSX0020, a Nitrogen-Fixing Symbiont with Copper Tolerance Capability Isolated from Lead-Zinc Mine Tailings.</title>
        <authorList>
            <person name="Li Z."/>
            <person name="Ma Z."/>
            <person name="Hao X."/>
            <person name="Wei G."/>
        </authorList>
    </citation>
    <scope>NUCLEOTIDE SEQUENCE [LARGE SCALE GENOMIC DNA]</scope>
    <source>
        <strain evidence="1 2">CCNWSX0020</strain>
    </source>
</reference>
<dbReference type="PATRIC" id="fig|1107881.3.peg.6834"/>
<evidence type="ECO:0000313" key="2">
    <source>
        <dbReference type="Proteomes" id="UP000004038"/>
    </source>
</evidence>
<proteinExistence type="predicted"/>